<dbReference type="NCBIfam" id="NF040941">
    <property type="entry name" value="GGGWT_bact"/>
    <property type="match status" value="1"/>
</dbReference>
<dbReference type="OrthoDB" id="6177642at2759"/>
<accession>A0A6J8A432</accession>
<keyword evidence="1" id="KW-0732">Signal</keyword>
<evidence type="ECO:0000256" key="1">
    <source>
        <dbReference type="SAM" id="SignalP"/>
    </source>
</evidence>
<dbReference type="PANTHER" id="PTHR19143">
    <property type="entry name" value="FIBRINOGEN/TENASCIN/ANGIOPOEITIN"/>
    <property type="match status" value="1"/>
</dbReference>
<name>A0A6J8A432_MYTCO</name>
<dbReference type="InterPro" id="IPR036056">
    <property type="entry name" value="Fibrinogen-like_C"/>
</dbReference>
<evidence type="ECO:0000313" key="3">
    <source>
        <dbReference type="EMBL" id="CAC5362064.1"/>
    </source>
</evidence>
<dbReference type="Proteomes" id="UP000507470">
    <property type="component" value="Unassembled WGS sequence"/>
</dbReference>
<dbReference type="AlphaFoldDB" id="A0A6J8A432"/>
<feature type="domain" description="Fibrinogen C-terminal" evidence="2">
    <location>
        <begin position="120"/>
        <end position="325"/>
    </location>
</feature>
<feature type="chain" id="PRO_5026841241" description="Fibrinogen C-terminal domain-containing protein" evidence="1">
    <location>
        <begin position="25"/>
        <end position="325"/>
    </location>
</feature>
<proteinExistence type="predicted"/>
<dbReference type="SUPFAM" id="SSF56496">
    <property type="entry name" value="Fibrinogen C-terminal domain-like"/>
    <property type="match status" value="1"/>
</dbReference>
<keyword evidence="4" id="KW-1185">Reference proteome</keyword>
<dbReference type="CDD" id="cd00087">
    <property type="entry name" value="FReD"/>
    <property type="match status" value="1"/>
</dbReference>
<dbReference type="InterPro" id="IPR014716">
    <property type="entry name" value="Fibrinogen_a/b/g_C_1"/>
</dbReference>
<sequence>MNSIVMTVAFCVFLYGDIFVTALGSDTKDIGDQNALSMPLITDKGAPLVAMLDTKTINRKIKIYIQTLMRNVIQNSVQEQIQGILKKSLEENWTIDFIRNITRQEIKDVLTEKGQEQLVRNEGKSMQDCTEIRKNNPEATSGVYTIFPENQDAVRVYCDMDTDRGGWTIIQRRLDGSVNFQRNWKDYENGFGNVDGEYWLGNKHIHSLTSSSKYKLRIDLTNMSNRKKYAVYETFVIGDAASKYTLTVGDYSGNAGDEMAYHNGMKFSTIDQDNDQGVKCVVSGGPWWHKGCYKSALNRKFNKNLFWLSFSSSRAKTSVMKILKL</sequence>
<dbReference type="SMART" id="SM00186">
    <property type="entry name" value="FBG"/>
    <property type="match status" value="1"/>
</dbReference>
<dbReference type="GO" id="GO:0005615">
    <property type="term" value="C:extracellular space"/>
    <property type="evidence" value="ECO:0007669"/>
    <property type="project" value="TreeGrafter"/>
</dbReference>
<organism evidence="3 4">
    <name type="scientific">Mytilus coruscus</name>
    <name type="common">Sea mussel</name>
    <dbReference type="NCBI Taxonomy" id="42192"/>
    <lineage>
        <taxon>Eukaryota</taxon>
        <taxon>Metazoa</taxon>
        <taxon>Spiralia</taxon>
        <taxon>Lophotrochozoa</taxon>
        <taxon>Mollusca</taxon>
        <taxon>Bivalvia</taxon>
        <taxon>Autobranchia</taxon>
        <taxon>Pteriomorphia</taxon>
        <taxon>Mytilida</taxon>
        <taxon>Mytiloidea</taxon>
        <taxon>Mytilidae</taxon>
        <taxon>Mytilinae</taxon>
        <taxon>Mytilus</taxon>
    </lineage>
</organism>
<dbReference type="InterPro" id="IPR002181">
    <property type="entry name" value="Fibrinogen_a/b/g_C_dom"/>
</dbReference>
<dbReference type="Gene3D" id="3.90.215.10">
    <property type="entry name" value="Gamma Fibrinogen, chain A, domain 1"/>
    <property type="match status" value="1"/>
</dbReference>
<dbReference type="PROSITE" id="PS51406">
    <property type="entry name" value="FIBRINOGEN_C_2"/>
    <property type="match status" value="1"/>
</dbReference>
<evidence type="ECO:0000259" key="2">
    <source>
        <dbReference type="PROSITE" id="PS51406"/>
    </source>
</evidence>
<dbReference type="EMBL" id="CACVKT020000731">
    <property type="protein sequence ID" value="CAC5362064.1"/>
    <property type="molecule type" value="Genomic_DNA"/>
</dbReference>
<reference evidence="3 4" key="1">
    <citation type="submission" date="2020-06" db="EMBL/GenBank/DDBJ databases">
        <authorList>
            <person name="Li R."/>
            <person name="Bekaert M."/>
        </authorList>
    </citation>
    <scope>NUCLEOTIDE SEQUENCE [LARGE SCALE GENOMIC DNA]</scope>
    <source>
        <strain evidence="4">wild</strain>
    </source>
</reference>
<dbReference type="InterPro" id="IPR050373">
    <property type="entry name" value="Fibrinogen_C-term_domain"/>
</dbReference>
<gene>
    <name evidence="3" type="ORF">MCOR_3955</name>
</gene>
<protein>
    <recommendedName>
        <fullName evidence="2">Fibrinogen C-terminal domain-containing protein</fullName>
    </recommendedName>
</protein>
<dbReference type="Pfam" id="PF00147">
    <property type="entry name" value="Fibrinogen_C"/>
    <property type="match status" value="1"/>
</dbReference>
<evidence type="ECO:0000313" key="4">
    <source>
        <dbReference type="Proteomes" id="UP000507470"/>
    </source>
</evidence>
<feature type="signal peptide" evidence="1">
    <location>
        <begin position="1"/>
        <end position="24"/>
    </location>
</feature>